<name>A0A9P8YB50_9PEZI</name>
<dbReference type="EMBL" id="JAGTJQ010000003">
    <property type="protein sequence ID" value="KAH7034720.1"/>
    <property type="molecule type" value="Genomic_DNA"/>
</dbReference>
<dbReference type="Proteomes" id="UP000756346">
    <property type="component" value="Unassembled WGS sequence"/>
</dbReference>
<sequence>MKRRTCGPEEIVIRDCDANVHDGFGQRALLFCRDLTQRRSRDCEILCRTSKRL</sequence>
<dbReference type="AlphaFoldDB" id="A0A9P8YB50"/>
<dbReference type="RefSeq" id="XP_046014813.1">
    <property type="nucleotide sequence ID" value="XM_046153087.1"/>
</dbReference>
<accession>A0A9P8YB50</accession>
<proteinExistence type="predicted"/>
<gene>
    <name evidence="1" type="ORF">B0I36DRAFT_316810</name>
</gene>
<keyword evidence="2" id="KW-1185">Reference proteome</keyword>
<comment type="caution">
    <text evidence="1">The sequence shown here is derived from an EMBL/GenBank/DDBJ whole genome shotgun (WGS) entry which is preliminary data.</text>
</comment>
<reference evidence="1" key="1">
    <citation type="journal article" date="2021" name="Nat. Commun.">
        <title>Genetic determinants of endophytism in the Arabidopsis root mycobiome.</title>
        <authorList>
            <person name="Mesny F."/>
            <person name="Miyauchi S."/>
            <person name="Thiergart T."/>
            <person name="Pickel B."/>
            <person name="Atanasova L."/>
            <person name="Karlsson M."/>
            <person name="Huettel B."/>
            <person name="Barry K.W."/>
            <person name="Haridas S."/>
            <person name="Chen C."/>
            <person name="Bauer D."/>
            <person name="Andreopoulos W."/>
            <person name="Pangilinan J."/>
            <person name="LaButti K."/>
            <person name="Riley R."/>
            <person name="Lipzen A."/>
            <person name="Clum A."/>
            <person name="Drula E."/>
            <person name="Henrissat B."/>
            <person name="Kohler A."/>
            <person name="Grigoriev I.V."/>
            <person name="Martin F.M."/>
            <person name="Hacquard S."/>
        </authorList>
    </citation>
    <scope>NUCLEOTIDE SEQUENCE</scope>
    <source>
        <strain evidence="1">MPI-CAGE-CH-0230</strain>
    </source>
</reference>
<protein>
    <submittedName>
        <fullName evidence="1">Uncharacterized protein</fullName>
    </submittedName>
</protein>
<organism evidence="1 2">
    <name type="scientific">Microdochium trichocladiopsis</name>
    <dbReference type="NCBI Taxonomy" id="1682393"/>
    <lineage>
        <taxon>Eukaryota</taxon>
        <taxon>Fungi</taxon>
        <taxon>Dikarya</taxon>
        <taxon>Ascomycota</taxon>
        <taxon>Pezizomycotina</taxon>
        <taxon>Sordariomycetes</taxon>
        <taxon>Xylariomycetidae</taxon>
        <taxon>Xylariales</taxon>
        <taxon>Microdochiaceae</taxon>
        <taxon>Microdochium</taxon>
    </lineage>
</organism>
<evidence type="ECO:0000313" key="1">
    <source>
        <dbReference type="EMBL" id="KAH7034720.1"/>
    </source>
</evidence>
<evidence type="ECO:0000313" key="2">
    <source>
        <dbReference type="Proteomes" id="UP000756346"/>
    </source>
</evidence>
<dbReference type="GeneID" id="70182633"/>